<protein>
    <submittedName>
        <fullName evidence="1">Uncharacterized protein</fullName>
    </submittedName>
</protein>
<gene>
    <name evidence="1" type="ORF">SAMN05216313_1855</name>
</gene>
<reference evidence="2" key="1">
    <citation type="submission" date="2016-10" db="EMBL/GenBank/DDBJ databases">
        <authorList>
            <person name="Varghese N."/>
            <person name="Submissions S."/>
        </authorList>
    </citation>
    <scope>NUCLEOTIDE SEQUENCE [LARGE SCALE GENOMIC DNA]</scope>
    <source>
        <strain evidence="2">NLAE-zl-G277</strain>
    </source>
</reference>
<accession>A0A1I0KHR5</accession>
<proteinExistence type="predicted"/>
<dbReference type="Proteomes" id="UP000198508">
    <property type="component" value="Unassembled WGS sequence"/>
</dbReference>
<dbReference type="EMBL" id="FOIM01000085">
    <property type="protein sequence ID" value="SEU23441.1"/>
    <property type="molecule type" value="Genomic_DNA"/>
</dbReference>
<dbReference type="STRING" id="460384.SAMN05216313_1855"/>
<name>A0A1I0KHR5_9FIRM</name>
<feature type="non-terminal residue" evidence="1">
    <location>
        <position position="1"/>
    </location>
</feature>
<organism evidence="1 2">
    <name type="scientific">Enterocloster lavalensis</name>
    <dbReference type="NCBI Taxonomy" id="460384"/>
    <lineage>
        <taxon>Bacteria</taxon>
        <taxon>Bacillati</taxon>
        <taxon>Bacillota</taxon>
        <taxon>Clostridia</taxon>
        <taxon>Lachnospirales</taxon>
        <taxon>Lachnospiraceae</taxon>
        <taxon>Enterocloster</taxon>
    </lineage>
</organism>
<sequence length="40" mass="4575">NSGYVDYLDDEWAKSHQEAILPDAVEAQEEATVDYGWEDD</sequence>
<evidence type="ECO:0000313" key="1">
    <source>
        <dbReference type="EMBL" id="SEU23441.1"/>
    </source>
</evidence>
<evidence type="ECO:0000313" key="2">
    <source>
        <dbReference type="Proteomes" id="UP000198508"/>
    </source>
</evidence>
<dbReference type="AlphaFoldDB" id="A0A1I0KHR5"/>
<keyword evidence="2" id="KW-1185">Reference proteome</keyword>